<keyword evidence="2" id="KW-1185">Reference proteome</keyword>
<dbReference type="InterPro" id="IPR016267">
    <property type="entry name" value="UDPGP_trans"/>
</dbReference>
<gene>
    <name evidence="1" type="primary">UGPA</name>
    <name evidence="1" type="ORF">MA16_Dca029000</name>
</gene>
<name>A0A2I0V866_9ASPA</name>
<dbReference type="PANTHER" id="PTHR43511">
    <property type="match status" value="1"/>
</dbReference>
<reference evidence="1 2" key="1">
    <citation type="journal article" date="2016" name="Sci. Rep.">
        <title>The Dendrobium catenatum Lindl. genome sequence provides insights into polysaccharide synthase, floral development and adaptive evolution.</title>
        <authorList>
            <person name="Zhang G.Q."/>
            <person name="Xu Q."/>
            <person name="Bian C."/>
            <person name="Tsai W.C."/>
            <person name="Yeh C.M."/>
            <person name="Liu K.W."/>
            <person name="Yoshida K."/>
            <person name="Zhang L.S."/>
            <person name="Chang S.B."/>
            <person name="Chen F."/>
            <person name="Shi Y."/>
            <person name="Su Y.Y."/>
            <person name="Zhang Y.Q."/>
            <person name="Chen L.J."/>
            <person name="Yin Y."/>
            <person name="Lin M."/>
            <person name="Huang H."/>
            <person name="Deng H."/>
            <person name="Wang Z.W."/>
            <person name="Zhu S.L."/>
            <person name="Zhao X."/>
            <person name="Deng C."/>
            <person name="Niu S.C."/>
            <person name="Huang J."/>
            <person name="Wang M."/>
            <person name="Liu G.H."/>
            <person name="Yang H.J."/>
            <person name="Xiao X.J."/>
            <person name="Hsiao Y.Y."/>
            <person name="Wu W.L."/>
            <person name="Chen Y.Y."/>
            <person name="Mitsuda N."/>
            <person name="Ohme-Takagi M."/>
            <person name="Luo Y.B."/>
            <person name="Van de Peer Y."/>
            <person name="Liu Z.J."/>
        </authorList>
    </citation>
    <scope>NUCLEOTIDE SEQUENCE [LARGE SCALE GENOMIC DNA]</scope>
    <source>
        <tissue evidence="1">The whole plant</tissue>
    </source>
</reference>
<dbReference type="InterPro" id="IPR029044">
    <property type="entry name" value="Nucleotide-diphossugar_trans"/>
</dbReference>
<dbReference type="STRING" id="906689.A0A2I0V866"/>
<accession>A0A2I0V866</accession>
<organism evidence="1 2">
    <name type="scientific">Dendrobium catenatum</name>
    <dbReference type="NCBI Taxonomy" id="906689"/>
    <lineage>
        <taxon>Eukaryota</taxon>
        <taxon>Viridiplantae</taxon>
        <taxon>Streptophyta</taxon>
        <taxon>Embryophyta</taxon>
        <taxon>Tracheophyta</taxon>
        <taxon>Spermatophyta</taxon>
        <taxon>Magnoliopsida</taxon>
        <taxon>Liliopsida</taxon>
        <taxon>Asparagales</taxon>
        <taxon>Orchidaceae</taxon>
        <taxon>Epidendroideae</taxon>
        <taxon>Malaxideae</taxon>
        <taxon>Dendrobiinae</taxon>
        <taxon>Dendrobium</taxon>
    </lineage>
</organism>
<dbReference type="Gene3D" id="3.90.550.10">
    <property type="entry name" value="Spore Coat Polysaccharide Biosynthesis Protein SpsA, Chain A"/>
    <property type="match status" value="1"/>
</dbReference>
<reference evidence="1 2" key="2">
    <citation type="journal article" date="2017" name="Nature">
        <title>The Apostasia genome and the evolution of orchids.</title>
        <authorList>
            <person name="Zhang G.Q."/>
            <person name="Liu K.W."/>
            <person name="Li Z."/>
            <person name="Lohaus R."/>
            <person name="Hsiao Y.Y."/>
            <person name="Niu S.C."/>
            <person name="Wang J.Y."/>
            <person name="Lin Y.C."/>
            <person name="Xu Q."/>
            <person name="Chen L.J."/>
            <person name="Yoshida K."/>
            <person name="Fujiwara S."/>
            <person name="Wang Z.W."/>
            <person name="Zhang Y.Q."/>
            <person name="Mitsuda N."/>
            <person name="Wang M."/>
            <person name="Liu G.H."/>
            <person name="Pecoraro L."/>
            <person name="Huang H.X."/>
            <person name="Xiao X.J."/>
            <person name="Lin M."/>
            <person name="Wu X.Y."/>
            <person name="Wu W.L."/>
            <person name="Chen Y.Y."/>
            <person name="Chang S.B."/>
            <person name="Sakamoto S."/>
            <person name="Ohme-Takagi M."/>
            <person name="Yagi M."/>
            <person name="Zeng S.J."/>
            <person name="Shen C.Y."/>
            <person name="Yeh C.M."/>
            <person name="Luo Y.B."/>
            <person name="Tsai W.C."/>
            <person name="Van de Peer Y."/>
            <person name="Liu Z.J."/>
        </authorList>
    </citation>
    <scope>NUCLEOTIDE SEQUENCE [LARGE SCALE GENOMIC DNA]</scope>
    <source>
        <tissue evidence="1">The whole plant</tissue>
    </source>
</reference>
<sequence length="103" mass="11583">MAAVASETKKISKLQTIVAGLDQVSEDEKSGFISLVSRCLSGEAEHVEWSKILTPTDKVFMPYESLAIPHKDLEAIKKMLDKISQQEVWMQCPFTLDEPVQYP</sequence>
<evidence type="ECO:0000313" key="1">
    <source>
        <dbReference type="EMBL" id="PKU59600.1"/>
    </source>
</evidence>
<evidence type="ECO:0000313" key="2">
    <source>
        <dbReference type="Proteomes" id="UP000233837"/>
    </source>
</evidence>
<dbReference type="AlphaFoldDB" id="A0A2I0V866"/>
<keyword evidence="1" id="KW-0808">Transferase</keyword>
<dbReference type="GO" id="GO:0006011">
    <property type="term" value="P:UDP-alpha-D-glucose metabolic process"/>
    <property type="evidence" value="ECO:0007669"/>
    <property type="project" value="InterPro"/>
</dbReference>
<proteinExistence type="predicted"/>
<dbReference type="Proteomes" id="UP000233837">
    <property type="component" value="Unassembled WGS sequence"/>
</dbReference>
<protein>
    <submittedName>
        <fullName evidence="1">UTP--glucose-1-phosphate uridylyltransferase</fullName>
    </submittedName>
</protein>
<keyword evidence="1" id="KW-0548">Nucleotidyltransferase</keyword>
<dbReference type="GO" id="GO:0003983">
    <property type="term" value="F:UTP:glucose-1-phosphate uridylyltransferase activity"/>
    <property type="evidence" value="ECO:0007669"/>
    <property type="project" value="InterPro"/>
</dbReference>
<dbReference type="EMBL" id="KZ505422">
    <property type="protein sequence ID" value="PKU59600.1"/>
    <property type="molecule type" value="Genomic_DNA"/>
</dbReference>